<keyword evidence="3" id="KW-0378">Hydrolase</keyword>
<dbReference type="Gene3D" id="3.30.2310.20">
    <property type="entry name" value="RelE-like"/>
    <property type="match status" value="1"/>
</dbReference>
<evidence type="ECO:0000256" key="1">
    <source>
        <dbReference type="ARBA" id="ARBA00006226"/>
    </source>
</evidence>
<dbReference type="STRING" id="1229780.BN381_350141"/>
<dbReference type="GO" id="GO:0016787">
    <property type="term" value="F:hydrolase activity"/>
    <property type="evidence" value="ECO:0007669"/>
    <property type="project" value="UniProtKB-KW"/>
</dbReference>
<dbReference type="EMBL" id="CANL01000029">
    <property type="protein sequence ID" value="CCM64281.1"/>
    <property type="molecule type" value="Genomic_DNA"/>
</dbReference>
<evidence type="ECO:0000256" key="2">
    <source>
        <dbReference type="ARBA" id="ARBA00022649"/>
    </source>
</evidence>
<sequence length="91" mass="10692">MSERRFEVEWSPRAKRSLNRLPEKVVAACVGFVHGGLLDNPHRVGKPLRFDLEGSYSARRGDFRVIYEIDDEERRVRVAIIQHRSDVYRPQ</sequence>
<comment type="caution">
    <text evidence="3">The sequence shown here is derived from an EMBL/GenBank/DDBJ whole genome shotgun (WGS) entry which is preliminary data.</text>
</comment>
<dbReference type="PANTHER" id="PTHR35601:SF1">
    <property type="entry name" value="TOXIN RELE"/>
    <property type="match status" value="1"/>
</dbReference>
<dbReference type="RefSeq" id="WP_012228082.1">
    <property type="nucleotide sequence ID" value="NZ_HG422565.1"/>
</dbReference>
<gene>
    <name evidence="3" type="primary">relE</name>
    <name evidence="3" type="ORF">BN381_350141</name>
</gene>
<dbReference type="PANTHER" id="PTHR35601">
    <property type="entry name" value="TOXIN RELE"/>
    <property type="match status" value="1"/>
</dbReference>
<evidence type="ECO:0000313" key="4">
    <source>
        <dbReference type="Proteomes" id="UP000018291"/>
    </source>
</evidence>
<dbReference type="OrthoDB" id="5326046at2"/>
<dbReference type="AlphaFoldDB" id="R4Z4T5"/>
<protein>
    <submittedName>
        <fullName evidence="3">Toxin RelE</fullName>
        <ecNumber evidence="3">3.1.-.-</ecNumber>
    </submittedName>
</protein>
<keyword evidence="2" id="KW-1277">Toxin-antitoxin system</keyword>
<reference evidence="3 4" key="1">
    <citation type="journal article" date="2013" name="ISME J.">
        <title>Metabolic model for the filamentous 'Candidatus Microthrix parvicella' based on genomic and metagenomic analyses.</title>
        <authorList>
            <person name="Jon McIlroy S."/>
            <person name="Kristiansen R."/>
            <person name="Albertsen M."/>
            <person name="Michael Karst S."/>
            <person name="Rossetti S."/>
            <person name="Lund Nielsen J."/>
            <person name="Tandoi V."/>
            <person name="James Seviour R."/>
            <person name="Nielsen P.H."/>
        </authorList>
    </citation>
    <scope>NUCLEOTIDE SEQUENCE [LARGE SCALE GENOMIC DNA]</scope>
    <source>
        <strain evidence="3 4">RN1</strain>
    </source>
</reference>
<accession>R4Z4T5</accession>
<dbReference type="InterPro" id="IPR007712">
    <property type="entry name" value="RelE/ParE_toxin"/>
</dbReference>
<keyword evidence="4" id="KW-1185">Reference proteome</keyword>
<organism evidence="3 4">
    <name type="scientific">Candidatus Neomicrothrix parvicella RN1</name>
    <dbReference type="NCBI Taxonomy" id="1229780"/>
    <lineage>
        <taxon>Bacteria</taxon>
        <taxon>Bacillati</taxon>
        <taxon>Actinomycetota</taxon>
        <taxon>Acidimicrobiia</taxon>
        <taxon>Acidimicrobiales</taxon>
        <taxon>Microthrixaceae</taxon>
        <taxon>Candidatus Neomicrothrix</taxon>
    </lineage>
</organism>
<dbReference type="eggNOG" id="COG2026">
    <property type="taxonomic scope" value="Bacteria"/>
</dbReference>
<proteinExistence type="inferred from homology"/>
<dbReference type="HOGENOM" id="CLU_155761_1_2_11"/>
<evidence type="ECO:0000313" key="3">
    <source>
        <dbReference type="EMBL" id="CCM64281.1"/>
    </source>
</evidence>
<comment type="similarity">
    <text evidence="1">Belongs to the RelE toxin family.</text>
</comment>
<dbReference type="EC" id="3.1.-.-" evidence="3"/>
<dbReference type="Proteomes" id="UP000018291">
    <property type="component" value="Unassembled WGS sequence"/>
</dbReference>
<dbReference type="Pfam" id="PF05016">
    <property type="entry name" value="ParE_toxin"/>
    <property type="match status" value="1"/>
</dbReference>
<name>R4Z4T5_9ACTN</name>
<dbReference type="SUPFAM" id="SSF143011">
    <property type="entry name" value="RelE-like"/>
    <property type="match status" value="1"/>
</dbReference>
<dbReference type="InterPro" id="IPR035093">
    <property type="entry name" value="RelE/ParE_toxin_dom_sf"/>
</dbReference>